<accession>A0A223NZ96</accession>
<evidence type="ECO:0000256" key="5">
    <source>
        <dbReference type="SAM" id="SignalP"/>
    </source>
</evidence>
<dbReference type="PROSITE" id="PS01095">
    <property type="entry name" value="GH18_1"/>
    <property type="match status" value="1"/>
</dbReference>
<evidence type="ECO:0000313" key="8">
    <source>
        <dbReference type="Proteomes" id="UP000215002"/>
    </source>
</evidence>
<keyword evidence="1 3" id="KW-0378">Hydrolase</keyword>
<comment type="similarity">
    <text evidence="4">Belongs to the glycosyl hydrolase 18 family.</text>
</comment>
<dbReference type="Gene3D" id="3.20.20.80">
    <property type="entry name" value="Glycosidases"/>
    <property type="match status" value="1"/>
</dbReference>
<evidence type="ECO:0000313" key="7">
    <source>
        <dbReference type="EMBL" id="ASU34901.1"/>
    </source>
</evidence>
<dbReference type="AlphaFoldDB" id="A0A223NZ96"/>
<keyword evidence="8" id="KW-1185">Reference proteome</keyword>
<dbReference type="SUPFAM" id="SSF51445">
    <property type="entry name" value="(Trans)glycosidases"/>
    <property type="match status" value="1"/>
</dbReference>
<dbReference type="GO" id="GO:0005975">
    <property type="term" value="P:carbohydrate metabolic process"/>
    <property type="evidence" value="ECO:0007669"/>
    <property type="project" value="InterPro"/>
</dbReference>
<feature type="signal peptide" evidence="5">
    <location>
        <begin position="1"/>
        <end position="24"/>
    </location>
</feature>
<dbReference type="KEGG" id="muc:MuYL_3016"/>
<dbReference type="Gene3D" id="3.40.5.30">
    <property type="entry name" value="(Trans)glycosidases - domain 2"/>
    <property type="match status" value="1"/>
</dbReference>
<keyword evidence="5" id="KW-0732">Signal</keyword>
<evidence type="ECO:0000259" key="6">
    <source>
        <dbReference type="PROSITE" id="PS51910"/>
    </source>
</evidence>
<dbReference type="EMBL" id="CP022743">
    <property type="protein sequence ID" value="ASU34901.1"/>
    <property type="molecule type" value="Genomic_DNA"/>
</dbReference>
<dbReference type="GO" id="GO:0004568">
    <property type="term" value="F:chitinase activity"/>
    <property type="evidence" value="ECO:0007669"/>
    <property type="project" value="TreeGrafter"/>
</dbReference>
<dbReference type="Pfam" id="PF00704">
    <property type="entry name" value="Glyco_hydro_18"/>
    <property type="match status" value="1"/>
</dbReference>
<keyword evidence="2 3" id="KW-0326">Glycosidase</keyword>
<proteinExistence type="inferred from homology"/>
<dbReference type="PROSITE" id="PS51910">
    <property type="entry name" value="GH18_2"/>
    <property type="match status" value="1"/>
</dbReference>
<dbReference type="InterPro" id="IPR017853">
    <property type="entry name" value="GH"/>
</dbReference>
<dbReference type="GO" id="GO:0006032">
    <property type="term" value="P:chitin catabolic process"/>
    <property type="evidence" value="ECO:0007669"/>
    <property type="project" value="TreeGrafter"/>
</dbReference>
<sequence length="329" mass="35244">MNINRLFGALLLLALLSVHKKSSAQVKVNGAADNAVFRVVGYLTLHSIESGATNGFDFDRINYLNIAFINPDAGAKFSAIPALSKIVTSAHEKNTKVLISIGGGSAPAYYSSLLSDTLRATLITNLVKLVADNNLDGIDVDLEGERIDNNYQSFVTELSAALKQAKKLLTAAVATAYKSQYTDKALAEYDFINIMSYDKTGPWRPSNPGQHAPFDMAVSDLDYWTNTRGIAKRKLSLGVPFYGYGFGSGAPADINFNALVTQYPGAENMDELAVAGGGIIYYNGIATIKNKVKLALENAGGVMIWQLMGDGTGSKSLLNVINEAIKAGR</sequence>
<dbReference type="InterPro" id="IPR001579">
    <property type="entry name" value="Glyco_hydro_18_chit_AS"/>
</dbReference>
<dbReference type="Proteomes" id="UP000215002">
    <property type="component" value="Chromosome"/>
</dbReference>
<dbReference type="PANTHER" id="PTHR11177:SF392">
    <property type="entry name" value="HAP41P"/>
    <property type="match status" value="1"/>
</dbReference>
<feature type="chain" id="PRO_5013144026" description="GH18 domain-containing protein" evidence="5">
    <location>
        <begin position="25"/>
        <end position="329"/>
    </location>
</feature>
<dbReference type="OrthoDB" id="9775889at2"/>
<name>A0A223NZ96_9SPHI</name>
<dbReference type="SMART" id="SM00636">
    <property type="entry name" value="Glyco_18"/>
    <property type="match status" value="1"/>
</dbReference>
<dbReference type="GO" id="GO:0008061">
    <property type="term" value="F:chitin binding"/>
    <property type="evidence" value="ECO:0007669"/>
    <property type="project" value="InterPro"/>
</dbReference>
<reference evidence="7 8" key="1">
    <citation type="submission" date="2017-08" db="EMBL/GenBank/DDBJ databases">
        <title>Complete genome sequence of Mucilaginibacter sp. strain BJC16-A31.</title>
        <authorList>
            <consortium name="Henan University of Science and Technology"/>
            <person name="You X."/>
        </authorList>
    </citation>
    <scope>NUCLEOTIDE SEQUENCE [LARGE SCALE GENOMIC DNA]</scope>
    <source>
        <strain evidence="7 8">BJC16-A31</strain>
    </source>
</reference>
<evidence type="ECO:0000256" key="3">
    <source>
        <dbReference type="RuleBase" id="RU000489"/>
    </source>
</evidence>
<dbReference type="InterPro" id="IPR001223">
    <property type="entry name" value="Glyco_hydro18_cat"/>
</dbReference>
<dbReference type="PANTHER" id="PTHR11177">
    <property type="entry name" value="CHITINASE"/>
    <property type="match status" value="1"/>
</dbReference>
<dbReference type="GO" id="GO:0005576">
    <property type="term" value="C:extracellular region"/>
    <property type="evidence" value="ECO:0007669"/>
    <property type="project" value="TreeGrafter"/>
</dbReference>
<gene>
    <name evidence="7" type="ORF">MuYL_3016</name>
</gene>
<dbReference type="InterPro" id="IPR050314">
    <property type="entry name" value="Glycosyl_Hydrlase_18"/>
</dbReference>
<evidence type="ECO:0000256" key="2">
    <source>
        <dbReference type="ARBA" id="ARBA00023295"/>
    </source>
</evidence>
<dbReference type="InterPro" id="IPR011583">
    <property type="entry name" value="Chitinase_II/V-like_cat"/>
</dbReference>
<evidence type="ECO:0000256" key="4">
    <source>
        <dbReference type="RuleBase" id="RU004453"/>
    </source>
</evidence>
<organism evidence="7 8">
    <name type="scientific">Mucilaginibacter xinganensis</name>
    <dbReference type="NCBI Taxonomy" id="1234841"/>
    <lineage>
        <taxon>Bacteria</taxon>
        <taxon>Pseudomonadati</taxon>
        <taxon>Bacteroidota</taxon>
        <taxon>Sphingobacteriia</taxon>
        <taxon>Sphingobacteriales</taxon>
        <taxon>Sphingobacteriaceae</taxon>
        <taxon>Mucilaginibacter</taxon>
    </lineage>
</organism>
<dbReference type="RefSeq" id="WP_094571187.1">
    <property type="nucleotide sequence ID" value="NZ_CP022743.1"/>
</dbReference>
<feature type="domain" description="GH18" evidence="6">
    <location>
        <begin position="37"/>
        <end position="328"/>
    </location>
</feature>
<protein>
    <recommendedName>
        <fullName evidence="6">GH18 domain-containing protein</fullName>
    </recommendedName>
</protein>
<evidence type="ECO:0000256" key="1">
    <source>
        <dbReference type="ARBA" id="ARBA00022801"/>
    </source>
</evidence>